<feature type="region of interest" description="Disordered" evidence="3">
    <location>
        <begin position="236"/>
        <end position="281"/>
    </location>
</feature>
<dbReference type="Proteomes" id="UP000831786">
    <property type="component" value="Chromosome"/>
</dbReference>
<dbReference type="InterPro" id="IPR009057">
    <property type="entry name" value="Homeodomain-like_sf"/>
</dbReference>
<dbReference type="SUPFAM" id="SSF48498">
    <property type="entry name" value="Tetracyclin repressor-like, C-terminal domain"/>
    <property type="match status" value="1"/>
</dbReference>
<gene>
    <name evidence="5" type="ORF">MUN78_14000</name>
</gene>
<dbReference type="PANTHER" id="PTHR30055">
    <property type="entry name" value="HTH-TYPE TRANSCRIPTIONAL REGULATOR RUTR"/>
    <property type="match status" value="1"/>
</dbReference>
<organism evidence="5 6">
    <name type="scientific">Leucobacter allii</name>
    <dbReference type="NCBI Taxonomy" id="2932247"/>
    <lineage>
        <taxon>Bacteria</taxon>
        <taxon>Bacillati</taxon>
        <taxon>Actinomycetota</taxon>
        <taxon>Actinomycetes</taxon>
        <taxon>Micrococcales</taxon>
        <taxon>Microbacteriaceae</taxon>
        <taxon>Leucobacter</taxon>
    </lineage>
</organism>
<dbReference type="InterPro" id="IPR001647">
    <property type="entry name" value="HTH_TetR"/>
</dbReference>
<dbReference type="RefSeq" id="WP_244727218.1">
    <property type="nucleotide sequence ID" value="NZ_CP095045.1"/>
</dbReference>
<feature type="compositionally biased region" description="Gly residues" evidence="3">
    <location>
        <begin position="236"/>
        <end position="251"/>
    </location>
</feature>
<evidence type="ECO:0000256" key="1">
    <source>
        <dbReference type="ARBA" id="ARBA00023125"/>
    </source>
</evidence>
<evidence type="ECO:0000259" key="4">
    <source>
        <dbReference type="PROSITE" id="PS50977"/>
    </source>
</evidence>
<keyword evidence="6" id="KW-1185">Reference proteome</keyword>
<dbReference type="Gene3D" id="1.10.357.10">
    <property type="entry name" value="Tetracycline Repressor, domain 2"/>
    <property type="match status" value="1"/>
</dbReference>
<feature type="region of interest" description="Disordered" evidence="3">
    <location>
        <begin position="207"/>
        <end position="226"/>
    </location>
</feature>
<dbReference type="PANTHER" id="PTHR30055:SF200">
    <property type="entry name" value="HTH-TYPE TRANSCRIPTIONAL REPRESSOR BDCR"/>
    <property type="match status" value="1"/>
</dbReference>
<dbReference type="InterPro" id="IPR050109">
    <property type="entry name" value="HTH-type_TetR-like_transc_reg"/>
</dbReference>
<evidence type="ECO:0000256" key="2">
    <source>
        <dbReference type="PROSITE-ProRule" id="PRU00335"/>
    </source>
</evidence>
<sequence length="281" mass="27779">MTTRTPARRRDAEANRAAILAAATELLARDPGASLDAIATAAGLSRRALYGHFADRGALTAAVIAQGAERFNEIARAQRADAEAAAEPLLALAALAAELWEAAVHVHALAALALDEQHLAASAAALAPVRARLLEICRAGRADGAIRADVPARVTARLIEEVVRGAVMRIDPAEATRHALAPRAALSAAGLGWREAEALLARLPRRASARPAPGGPGGSGAADAADTAGGLDAVGGLDGAGGVDAVGGPGGSAAVDAPAATDAPGAPSAPGAPAADEGARR</sequence>
<evidence type="ECO:0000313" key="6">
    <source>
        <dbReference type="Proteomes" id="UP000831786"/>
    </source>
</evidence>
<reference evidence="5 6" key="1">
    <citation type="submission" date="2022-04" db="EMBL/GenBank/DDBJ databases">
        <title>Leucobacter sp. isolated from rhizosphere of garlic.</title>
        <authorList>
            <person name="Won M."/>
            <person name="Lee C.-M."/>
            <person name="Woen H.-Y."/>
            <person name="Kwon S.-W."/>
        </authorList>
    </citation>
    <scope>NUCLEOTIDE SEQUENCE [LARGE SCALE GENOMIC DNA]</scope>
    <source>
        <strain evidence="5 6">H21R-40</strain>
    </source>
</reference>
<dbReference type="InterPro" id="IPR036271">
    <property type="entry name" value="Tet_transcr_reg_TetR-rel_C_sf"/>
</dbReference>
<name>A0ABY4FJA6_9MICO</name>
<dbReference type="EMBL" id="CP095045">
    <property type="protein sequence ID" value="UOQ56768.1"/>
    <property type="molecule type" value="Genomic_DNA"/>
</dbReference>
<feature type="DNA-binding region" description="H-T-H motif" evidence="2">
    <location>
        <begin position="34"/>
        <end position="53"/>
    </location>
</feature>
<dbReference type="Pfam" id="PF00440">
    <property type="entry name" value="TetR_N"/>
    <property type="match status" value="1"/>
</dbReference>
<feature type="compositionally biased region" description="Low complexity" evidence="3">
    <location>
        <begin position="252"/>
        <end position="281"/>
    </location>
</feature>
<accession>A0ABY4FJA6</accession>
<proteinExistence type="predicted"/>
<keyword evidence="1 2" id="KW-0238">DNA-binding</keyword>
<evidence type="ECO:0000313" key="5">
    <source>
        <dbReference type="EMBL" id="UOQ56768.1"/>
    </source>
</evidence>
<feature type="domain" description="HTH tetR-type" evidence="4">
    <location>
        <begin position="13"/>
        <end position="71"/>
    </location>
</feature>
<dbReference type="PROSITE" id="PS50977">
    <property type="entry name" value="HTH_TETR_2"/>
    <property type="match status" value="1"/>
</dbReference>
<dbReference type="SUPFAM" id="SSF46689">
    <property type="entry name" value="Homeodomain-like"/>
    <property type="match status" value="1"/>
</dbReference>
<evidence type="ECO:0000256" key="3">
    <source>
        <dbReference type="SAM" id="MobiDB-lite"/>
    </source>
</evidence>
<protein>
    <submittedName>
        <fullName evidence="5">TetR family transcriptional regulator</fullName>
    </submittedName>
</protein>